<dbReference type="STRING" id="1508404.JMA_04890"/>
<dbReference type="HOGENOM" id="CLU_068878_4_0_9"/>
<proteinExistence type="predicted"/>
<keyword evidence="1" id="KW-1133">Transmembrane helix</keyword>
<protein>
    <submittedName>
        <fullName evidence="2">Membrane protein</fullName>
    </submittedName>
</protein>
<dbReference type="AlphaFoldDB" id="A0A0B5AIC7"/>
<dbReference type="Pfam" id="PF04657">
    <property type="entry name" value="DMT_YdcZ"/>
    <property type="match status" value="1"/>
</dbReference>
<dbReference type="Proteomes" id="UP000031449">
    <property type="component" value="Chromosome"/>
</dbReference>
<dbReference type="KEGG" id="jeo:JMA_04890"/>
<keyword evidence="3" id="KW-1185">Reference proteome</keyword>
<dbReference type="InterPro" id="IPR006750">
    <property type="entry name" value="YdcZ"/>
</dbReference>
<reference evidence="2 3" key="1">
    <citation type="submission" date="2014-08" db="EMBL/GenBank/DDBJ databases">
        <title>Complete genome of a marine bacteria Jeotgalibacillus malaysiensis.</title>
        <authorList>
            <person name="Yaakop A.S."/>
            <person name="Chan K.-G."/>
            <person name="Goh K.M."/>
        </authorList>
    </citation>
    <scope>NUCLEOTIDE SEQUENCE [LARGE SCALE GENOMIC DNA]</scope>
    <source>
        <strain evidence="2 3">D5</strain>
    </source>
</reference>
<keyword evidence="1" id="KW-0812">Transmembrane</keyword>
<accession>A0A0B5AIC7</accession>
<dbReference type="EMBL" id="CP009416">
    <property type="protein sequence ID" value="AJD89806.1"/>
    <property type="molecule type" value="Genomic_DNA"/>
</dbReference>
<gene>
    <name evidence="2" type="ORF">JMA_04890</name>
</gene>
<dbReference type="OrthoDB" id="2382207at2"/>
<sequence length="166" mass="17665">MVIGILLALLGGTLVCLQNTFNANVKKQVSVWSTTMLVLALGFLASFAAGLAFEGAALFSFDADLWFWFSGVVGVGVVACITQGVQSLGPSRAISLVMVSQIFFGLVWDSLGWFGLEQVPFTFQSFLGVLIISAGVLLFQLGPAIEEKARGRKQSTAARRTVKVNG</sequence>
<feature type="transmembrane region" description="Helical" evidence="1">
    <location>
        <begin position="6"/>
        <end position="25"/>
    </location>
</feature>
<feature type="transmembrane region" description="Helical" evidence="1">
    <location>
        <begin position="126"/>
        <end position="145"/>
    </location>
</feature>
<feature type="transmembrane region" description="Helical" evidence="1">
    <location>
        <begin position="37"/>
        <end position="59"/>
    </location>
</feature>
<dbReference type="PANTHER" id="PTHR34821">
    <property type="entry name" value="INNER MEMBRANE PROTEIN YDCZ"/>
    <property type="match status" value="1"/>
</dbReference>
<dbReference type="GO" id="GO:0005886">
    <property type="term" value="C:plasma membrane"/>
    <property type="evidence" value="ECO:0007669"/>
    <property type="project" value="TreeGrafter"/>
</dbReference>
<dbReference type="BioCyc" id="JESP1508404:G14D9-9706-MONOMER"/>
<name>A0A0B5AIC7_9BACL</name>
<evidence type="ECO:0000313" key="2">
    <source>
        <dbReference type="EMBL" id="AJD89806.1"/>
    </source>
</evidence>
<dbReference type="PANTHER" id="PTHR34821:SF3">
    <property type="entry name" value="MEMBRANE PROTEIN"/>
    <property type="match status" value="1"/>
</dbReference>
<evidence type="ECO:0000313" key="3">
    <source>
        <dbReference type="Proteomes" id="UP000031449"/>
    </source>
</evidence>
<feature type="transmembrane region" description="Helical" evidence="1">
    <location>
        <begin position="94"/>
        <end position="114"/>
    </location>
</feature>
<evidence type="ECO:0000256" key="1">
    <source>
        <dbReference type="SAM" id="Phobius"/>
    </source>
</evidence>
<organism evidence="2 3">
    <name type="scientific">Jeotgalibacillus malaysiensis</name>
    <dbReference type="NCBI Taxonomy" id="1508404"/>
    <lineage>
        <taxon>Bacteria</taxon>
        <taxon>Bacillati</taxon>
        <taxon>Bacillota</taxon>
        <taxon>Bacilli</taxon>
        <taxon>Bacillales</taxon>
        <taxon>Caryophanaceae</taxon>
        <taxon>Jeotgalibacillus</taxon>
    </lineage>
</organism>
<feature type="transmembrane region" description="Helical" evidence="1">
    <location>
        <begin position="65"/>
        <end position="82"/>
    </location>
</feature>
<keyword evidence="1" id="KW-0472">Membrane</keyword>